<protein>
    <recommendedName>
        <fullName evidence="3">Serine hydrolase domain-containing protein</fullName>
    </recommendedName>
</protein>
<dbReference type="Proteomes" id="UP001303046">
    <property type="component" value="Unassembled WGS sequence"/>
</dbReference>
<dbReference type="EMBL" id="JAVFWL010000002">
    <property type="protein sequence ID" value="KAK6737877.1"/>
    <property type="molecule type" value="Genomic_DNA"/>
</dbReference>
<sequence>MTATKKLRILCLHGYRQNDVLFREKTGSLRKQFKKYADFEFICAPLVPNVDSEDRGDVRGWWFSREDNQFSSRDICSIATGFEQSVSIVRDYVHSNGPFDGILGFSQGASMTHLLLAMEQLGEISLGFRFAIFFSSFLSLSSVHNSYTSLRLNIPSLHIYGTGDQVVAYTNSEKLKAMFCDCVSIVHDGGHFIPTMSKHKDVFIKFLERFSVET</sequence>
<evidence type="ECO:0000313" key="5">
    <source>
        <dbReference type="Proteomes" id="UP001303046"/>
    </source>
</evidence>
<dbReference type="PANTHER" id="PTHR48070">
    <property type="entry name" value="ESTERASE OVCA2"/>
    <property type="match status" value="1"/>
</dbReference>
<reference evidence="4 5" key="1">
    <citation type="submission" date="2023-08" db="EMBL/GenBank/DDBJ databases">
        <title>A Necator americanus chromosomal reference genome.</title>
        <authorList>
            <person name="Ilik V."/>
            <person name="Petrzelkova K.J."/>
            <person name="Pardy F."/>
            <person name="Fuh T."/>
            <person name="Niatou-Singa F.S."/>
            <person name="Gouil Q."/>
            <person name="Baker L."/>
            <person name="Ritchie M.E."/>
            <person name="Jex A.R."/>
            <person name="Gazzola D."/>
            <person name="Li H."/>
            <person name="Toshio Fujiwara R."/>
            <person name="Zhan B."/>
            <person name="Aroian R.V."/>
            <person name="Pafco B."/>
            <person name="Schwarz E.M."/>
        </authorList>
    </citation>
    <scope>NUCLEOTIDE SEQUENCE [LARGE SCALE GENOMIC DNA]</scope>
    <source>
        <strain evidence="4 5">Aroian</strain>
        <tissue evidence="4">Whole animal</tissue>
    </source>
</reference>
<dbReference type="InterPro" id="IPR029058">
    <property type="entry name" value="AB_hydrolase_fold"/>
</dbReference>
<dbReference type="Gene3D" id="3.40.50.1820">
    <property type="entry name" value="alpha/beta hydrolase"/>
    <property type="match status" value="1"/>
</dbReference>
<dbReference type="InterPro" id="IPR050593">
    <property type="entry name" value="LovG"/>
</dbReference>
<organism evidence="4 5">
    <name type="scientific">Necator americanus</name>
    <name type="common">Human hookworm</name>
    <dbReference type="NCBI Taxonomy" id="51031"/>
    <lineage>
        <taxon>Eukaryota</taxon>
        <taxon>Metazoa</taxon>
        <taxon>Ecdysozoa</taxon>
        <taxon>Nematoda</taxon>
        <taxon>Chromadorea</taxon>
        <taxon>Rhabditida</taxon>
        <taxon>Rhabditina</taxon>
        <taxon>Rhabditomorpha</taxon>
        <taxon>Strongyloidea</taxon>
        <taxon>Ancylostomatidae</taxon>
        <taxon>Bunostominae</taxon>
        <taxon>Necator</taxon>
    </lineage>
</organism>
<evidence type="ECO:0000256" key="2">
    <source>
        <dbReference type="ARBA" id="ARBA00022801"/>
    </source>
</evidence>
<keyword evidence="2" id="KW-0378">Hydrolase</keyword>
<evidence type="ECO:0000313" key="4">
    <source>
        <dbReference type="EMBL" id="KAK6737877.1"/>
    </source>
</evidence>
<proteinExistence type="inferred from homology"/>
<evidence type="ECO:0000256" key="1">
    <source>
        <dbReference type="ARBA" id="ARBA00005863"/>
    </source>
</evidence>
<feature type="domain" description="Serine hydrolase" evidence="3">
    <location>
        <begin position="4"/>
        <end position="201"/>
    </location>
</feature>
<keyword evidence="5" id="KW-1185">Reference proteome</keyword>
<comment type="similarity">
    <text evidence="1">Belongs to the LovG family.</text>
</comment>
<comment type="caution">
    <text evidence="4">The sequence shown here is derived from an EMBL/GenBank/DDBJ whole genome shotgun (WGS) entry which is preliminary data.</text>
</comment>
<evidence type="ECO:0000259" key="3">
    <source>
        <dbReference type="Pfam" id="PF03959"/>
    </source>
</evidence>
<dbReference type="Pfam" id="PF03959">
    <property type="entry name" value="FSH1"/>
    <property type="match status" value="1"/>
</dbReference>
<dbReference type="PANTHER" id="PTHR48070:SF6">
    <property type="entry name" value="ESTERASE OVCA2"/>
    <property type="match status" value="1"/>
</dbReference>
<name>A0ABR1CJC1_NECAM</name>
<accession>A0ABR1CJC1</accession>
<gene>
    <name evidence="4" type="primary">Necator_chrII.g7947</name>
    <name evidence="4" type="ORF">RB195_020153</name>
</gene>
<dbReference type="InterPro" id="IPR005645">
    <property type="entry name" value="FSH-like_dom"/>
</dbReference>
<dbReference type="SUPFAM" id="SSF53474">
    <property type="entry name" value="alpha/beta-Hydrolases"/>
    <property type="match status" value="1"/>
</dbReference>